<gene>
    <name evidence="6" type="ordered locus">Ctha_1067</name>
</gene>
<dbReference type="NCBIfam" id="TIGR02481">
    <property type="entry name" value="hemeryth_dom"/>
    <property type="match status" value="1"/>
</dbReference>
<dbReference type="Proteomes" id="UP000001208">
    <property type="component" value="Chromosome"/>
</dbReference>
<evidence type="ECO:0000256" key="3">
    <source>
        <dbReference type="ARBA" id="ARBA00022723"/>
    </source>
</evidence>
<name>B3QY03_CHLT3</name>
<evidence type="ECO:0000313" key="6">
    <source>
        <dbReference type="EMBL" id="ACF13531.1"/>
    </source>
</evidence>
<dbReference type="GO" id="GO:0046872">
    <property type="term" value="F:metal ion binding"/>
    <property type="evidence" value="ECO:0007669"/>
    <property type="project" value="UniProtKB-KW"/>
</dbReference>
<protein>
    <submittedName>
        <fullName evidence="6">Hemerythrin-like metal-binding protein</fullName>
    </submittedName>
</protein>
<keyword evidence="4" id="KW-0408">Iron</keyword>
<proteinExistence type="inferred from homology"/>
<accession>B3QY03</accession>
<dbReference type="KEGG" id="cts:Ctha_1067"/>
<dbReference type="SUPFAM" id="SSF47188">
    <property type="entry name" value="Hemerythrin-like"/>
    <property type="match status" value="1"/>
</dbReference>
<dbReference type="CDD" id="cd12107">
    <property type="entry name" value="Hemerythrin"/>
    <property type="match status" value="1"/>
</dbReference>
<dbReference type="InterPro" id="IPR050669">
    <property type="entry name" value="Hemerythrin"/>
</dbReference>
<dbReference type="InterPro" id="IPR035938">
    <property type="entry name" value="Hemerythrin-like_sf"/>
</dbReference>
<dbReference type="InterPro" id="IPR012312">
    <property type="entry name" value="Hemerythrin-like"/>
</dbReference>
<dbReference type="PANTHER" id="PTHR37164:SF1">
    <property type="entry name" value="BACTERIOHEMERYTHRIN"/>
    <property type="match status" value="1"/>
</dbReference>
<dbReference type="InterPro" id="IPR016131">
    <property type="entry name" value="Haemerythrin_Fe_BS"/>
</dbReference>
<reference evidence="6 7" key="1">
    <citation type="submission" date="2008-06" db="EMBL/GenBank/DDBJ databases">
        <title>Complete sequence of Chloroherpeton thalassium ATCC 35110.</title>
        <authorList>
            <consortium name="US DOE Joint Genome Institute"/>
            <person name="Lucas S."/>
            <person name="Copeland A."/>
            <person name="Lapidus A."/>
            <person name="Glavina del Rio T."/>
            <person name="Dalin E."/>
            <person name="Tice H."/>
            <person name="Bruce D."/>
            <person name="Goodwin L."/>
            <person name="Pitluck S."/>
            <person name="Schmutz J."/>
            <person name="Larimer F."/>
            <person name="Land M."/>
            <person name="Hauser L."/>
            <person name="Kyrpides N."/>
            <person name="Mikhailova N."/>
            <person name="Liu Z."/>
            <person name="Li T."/>
            <person name="Zhao F."/>
            <person name="Overmann J."/>
            <person name="Bryant D.A."/>
            <person name="Richardson P."/>
        </authorList>
    </citation>
    <scope>NUCLEOTIDE SEQUENCE [LARGE SCALE GENOMIC DNA]</scope>
    <source>
        <strain evidence="7">ATCC 35110 / GB-78</strain>
    </source>
</reference>
<dbReference type="InterPro" id="IPR012827">
    <property type="entry name" value="Hemerythrin_metal-bd"/>
</dbReference>
<dbReference type="GO" id="GO:0005344">
    <property type="term" value="F:oxygen carrier activity"/>
    <property type="evidence" value="ECO:0007669"/>
    <property type="project" value="UniProtKB-KW"/>
</dbReference>
<keyword evidence="2" id="KW-0813">Transport</keyword>
<evidence type="ECO:0000313" key="7">
    <source>
        <dbReference type="Proteomes" id="UP000001208"/>
    </source>
</evidence>
<evidence type="ECO:0000259" key="5">
    <source>
        <dbReference type="Pfam" id="PF01814"/>
    </source>
</evidence>
<keyword evidence="2" id="KW-0561">Oxygen transport</keyword>
<dbReference type="NCBIfam" id="NF033749">
    <property type="entry name" value="bact_hemeryth"/>
    <property type="match status" value="1"/>
</dbReference>
<keyword evidence="3" id="KW-0479">Metal-binding</keyword>
<evidence type="ECO:0000256" key="2">
    <source>
        <dbReference type="ARBA" id="ARBA00022621"/>
    </source>
</evidence>
<keyword evidence="7" id="KW-1185">Reference proteome</keyword>
<dbReference type="STRING" id="517418.Ctha_1067"/>
<organism evidence="6 7">
    <name type="scientific">Chloroherpeton thalassium (strain ATCC 35110 / GB-78)</name>
    <dbReference type="NCBI Taxonomy" id="517418"/>
    <lineage>
        <taxon>Bacteria</taxon>
        <taxon>Pseudomonadati</taxon>
        <taxon>Chlorobiota</taxon>
        <taxon>Chlorobiia</taxon>
        <taxon>Chlorobiales</taxon>
        <taxon>Chloroherpetonaceae</taxon>
        <taxon>Chloroherpeton</taxon>
    </lineage>
</organism>
<dbReference type="EMBL" id="CP001100">
    <property type="protein sequence ID" value="ACF13531.1"/>
    <property type="molecule type" value="Genomic_DNA"/>
</dbReference>
<comment type="similarity">
    <text evidence="1">Belongs to the hemerythrin family.</text>
</comment>
<sequence>MDDHFAKWSPELETGIIWQDLQHKELVEAVKTLYTAISKKKPEEEVQKIVAFLYDYTVHHFSMEEKHMEEYGYPDMLQHVDQHQRFIRMLEDFEKERKNSKVLANLSLCNDLQNGQLPTSKWMITKWPTS</sequence>
<evidence type="ECO:0000256" key="1">
    <source>
        <dbReference type="ARBA" id="ARBA00010587"/>
    </source>
</evidence>
<dbReference type="RefSeq" id="WP_012499615.1">
    <property type="nucleotide sequence ID" value="NC_011026.1"/>
</dbReference>
<feature type="domain" description="Hemerythrin-like" evidence="5">
    <location>
        <begin position="18"/>
        <end position="101"/>
    </location>
</feature>
<dbReference type="Gene3D" id="1.20.120.50">
    <property type="entry name" value="Hemerythrin-like"/>
    <property type="match status" value="1"/>
</dbReference>
<evidence type="ECO:0000256" key="4">
    <source>
        <dbReference type="ARBA" id="ARBA00023004"/>
    </source>
</evidence>
<dbReference type="OrthoDB" id="9797092at2"/>
<dbReference type="AlphaFoldDB" id="B3QY03"/>
<dbReference type="Pfam" id="PF01814">
    <property type="entry name" value="Hemerythrin"/>
    <property type="match status" value="1"/>
</dbReference>
<dbReference type="PANTHER" id="PTHR37164">
    <property type="entry name" value="BACTERIOHEMERYTHRIN"/>
    <property type="match status" value="1"/>
</dbReference>
<dbReference type="eggNOG" id="COG2703">
    <property type="taxonomic scope" value="Bacteria"/>
</dbReference>
<dbReference type="PROSITE" id="PS00550">
    <property type="entry name" value="HEMERYTHRINS"/>
    <property type="match status" value="1"/>
</dbReference>
<dbReference type="HOGENOM" id="CLU_086902_3_1_10"/>